<accession>A0A5C6EJW7</accession>
<evidence type="ECO:0000313" key="8">
    <source>
        <dbReference type="EMBL" id="TWU48407.1"/>
    </source>
</evidence>
<organism evidence="8 9">
    <name type="scientific">Rubripirellula reticaptiva</name>
    <dbReference type="NCBI Taxonomy" id="2528013"/>
    <lineage>
        <taxon>Bacteria</taxon>
        <taxon>Pseudomonadati</taxon>
        <taxon>Planctomycetota</taxon>
        <taxon>Planctomycetia</taxon>
        <taxon>Pirellulales</taxon>
        <taxon>Pirellulaceae</taxon>
        <taxon>Rubripirellula</taxon>
    </lineage>
</organism>
<dbReference type="GO" id="GO:0003977">
    <property type="term" value="F:UDP-N-acetylglucosamine diphosphorylase activity"/>
    <property type="evidence" value="ECO:0007669"/>
    <property type="project" value="UniProtKB-EC"/>
</dbReference>
<keyword evidence="1" id="KW-0808">Transferase</keyword>
<dbReference type="Pfam" id="PF00483">
    <property type="entry name" value="NTP_transferase"/>
    <property type="match status" value="1"/>
</dbReference>
<comment type="caution">
    <text evidence="8">The sequence shown here is derived from an EMBL/GenBank/DDBJ whole genome shotgun (WGS) entry which is preliminary data.</text>
</comment>
<dbReference type="InterPro" id="IPR005835">
    <property type="entry name" value="NTP_transferase_dom"/>
</dbReference>
<evidence type="ECO:0000256" key="6">
    <source>
        <dbReference type="ARBA" id="ARBA00049628"/>
    </source>
</evidence>
<evidence type="ECO:0000256" key="2">
    <source>
        <dbReference type="ARBA" id="ARBA00022695"/>
    </source>
</evidence>
<evidence type="ECO:0000256" key="3">
    <source>
        <dbReference type="ARBA" id="ARBA00023315"/>
    </source>
</evidence>
<dbReference type="AlphaFoldDB" id="A0A5C6EJW7"/>
<reference evidence="8 9" key="1">
    <citation type="submission" date="2019-02" db="EMBL/GenBank/DDBJ databases">
        <title>Deep-cultivation of Planctomycetes and their phenomic and genomic characterization uncovers novel biology.</title>
        <authorList>
            <person name="Wiegand S."/>
            <person name="Jogler M."/>
            <person name="Boedeker C."/>
            <person name="Pinto D."/>
            <person name="Vollmers J."/>
            <person name="Rivas-Marin E."/>
            <person name="Kohn T."/>
            <person name="Peeters S.H."/>
            <person name="Heuer A."/>
            <person name="Rast P."/>
            <person name="Oberbeckmann S."/>
            <person name="Bunk B."/>
            <person name="Jeske O."/>
            <person name="Meyerdierks A."/>
            <person name="Storesund J.E."/>
            <person name="Kallscheuer N."/>
            <person name="Luecker S."/>
            <person name="Lage O.M."/>
            <person name="Pohl T."/>
            <person name="Merkel B.J."/>
            <person name="Hornburger P."/>
            <person name="Mueller R.-W."/>
            <person name="Bruemmer F."/>
            <person name="Labrenz M."/>
            <person name="Spormann A.M."/>
            <person name="Op Den Camp H."/>
            <person name="Overmann J."/>
            <person name="Amann R."/>
            <person name="Jetten M.S.M."/>
            <person name="Mascher T."/>
            <person name="Medema M.H."/>
            <person name="Devos D.P."/>
            <person name="Kaster A.-K."/>
            <person name="Ovreas L."/>
            <person name="Rohde M."/>
            <person name="Galperin M.Y."/>
            <person name="Jogler C."/>
        </authorList>
    </citation>
    <scope>NUCLEOTIDE SEQUENCE [LARGE SCALE GENOMIC DNA]</scope>
    <source>
        <strain evidence="8 9">Poly59</strain>
    </source>
</reference>
<name>A0A5C6EJW7_9BACT</name>
<dbReference type="InterPro" id="IPR050065">
    <property type="entry name" value="GlmU-like"/>
</dbReference>
<evidence type="ECO:0000259" key="7">
    <source>
        <dbReference type="Pfam" id="PF00483"/>
    </source>
</evidence>
<comment type="catalytic activity">
    <reaction evidence="5">
        <text>N-acetyl-alpha-D-glucosamine 1-phosphate + UTP + H(+) = UDP-N-acetyl-alpha-D-glucosamine + diphosphate</text>
        <dbReference type="Rhea" id="RHEA:13509"/>
        <dbReference type="ChEBI" id="CHEBI:15378"/>
        <dbReference type="ChEBI" id="CHEBI:33019"/>
        <dbReference type="ChEBI" id="CHEBI:46398"/>
        <dbReference type="ChEBI" id="CHEBI:57705"/>
        <dbReference type="ChEBI" id="CHEBI:57776"/>
        <dbReference type="EC" id="2.7.7.23"/>
    </reaction>
</comment>
<sequence>MPVQIDYRIDWPGLFVLPPPFTILGDDLASLNFYPLNCPETSRMNDSCAVVLAAGKGTRMNSDLPKVLCPVVDRPMIHFVLDALEKAGIHRKIVVVGYQADLVRQALADRTDEIEFVTQSEQLGTGHAVQMCRSALEKQTGPTIVVAGDSPLIQATSLKKLLTHFDEKSPALLLGTLEKEDPTGLGRIDRDASGNFMGIVEHKDATEAQLKIKEVNMSTYLFQTPDLLESLDRLSCDNAQAEYYLTDCARLLRESGRPVEAIAVLEQCESLSINNPDELRLVDEKMRTMGYA</sequence>
<keyword evidence="2" id="KW-0548">Nucleotidyltransferase</keyword>
<evidence type="ECO:0000256" key="1">
    <source>
        <dbReference type="ARBA" id="ARBA00022679"/>
    </source>
</evidence>
<proteinExistence type="predicted"/>
<dbReference type="CDD" id="cd02540">
    <property type="entry name" value="GT2_GlmU_N_bac"/>
    <property type="match status" value="1"/>
</dbReference>
<dbReference type="EMBL" id="SJPX01000005">
    <property type="protein sequence ID" value="TWU48407.1"/>
    <property type="molecule type" value="Genomic_DNA"/>
</dbReference>
<protein>
    <submittedName>
        <fullName evidence="8">Bifunctional protein GlmU</fullName>
    </submittedName>
</protein>
<evidence type="ECO:0000256" key="4">
    <source>
        <dbReference type="ARBA" id="ARBA00048247"/>
    </source>
</evidence>
<dbReference type="Gene3D" id="3.90.550.10">
    <property type="entry name" value="Spore Coat Polysaccharide Biosynthesis Protein SpsA, Chain A"/>
    <property type="match status" value="1"/>
</dbReference>
<comment type="catalytic activity">
    <reaction evidence="4">
        <text>alpha-D-glucosamine 1-phosphate + acetyl-CoA = N-acetyl-alpha-D-glucosamine 1-phosphate + CoA + H(+)</text>
        <dbReference type="Rhea" id="RHEA:13725"/>
        <dbReference type="ChEBI" id="CHEBI:15378"/>
        <dbReference type="ChEBI" id="CHEBI:57287"/>
        <dbReference type="ChEBI" id="CHEBI:57288"/>
        <dbReference type="ChEBI" id="CHEBI:57776"/>
        <dbReference type="ChEBI" id="CHEBI:58516"/>
        <dbReference type="EC" id="2.3.1.157"/>
    </reaction>
</comment>
<keyword evidence="3" id="KW-0012">Acyltransferase</keyword>
<feature type="domain" description="Nucleotidyl transferase" evidence="7">
    <location>
        <begin position="49"/>
        <end position="258"/>
    </location>
</feature>
<dbReference type="InterPro" id="IPR029044">
    <property type="entry name" value="Nucleotide-diphossugar_trans"/>
</dbReference>
<dbReference type="PANTHER" id="PTHR43584:SF3">
    <property type="entry name" value="BIFUNCTIONAL PROTEIN GLMU"/>
    <property type="match status" value="1"/>
</dbReference>
<dbReference type="SUPFAM" id="SSF53448">
    <property type="entry name" value="Nucleotide-diphospho-sugar transferases"/>
    <property type="match status" value="1"/>
</dbReference>
<dbReference type="GO" id="GO:0019134">
    <property type="term" value="F:glucosamine-1-phosphate N-acetyltransferase activity"/>
    <property type="evidence" value="ECO:0007669"/>
    <property type="project" value="UniProtKB-EC"/>
</dbReference>
<gene>
    <name evidence="8" type="primary">glmU_2</name>
    <name evidence="8" type="ORF">Poly59_52550</name>
</gene>
<evidence type="ECO:0000256" key="5">
    <source>
        <dbReference type="ARBA" id="ARBA00048493"/>
    </source>
</evidence>
<keyword evidence="9" id="KW-1185">Reference proteome</keyword>
<dbReference type="PANTHER" id="PTHR43584">
    <property type="entry name" value="NUCLEOTIDYL TRANSFERASE"/>
    <property type="match status" value="1"/>
</dbReference>
<dbReference type="Proteomes" id="UP000317977">
    <property type="component" value="Unassembled WGS sequence"/>
</dbReference>
<comment type="function">
    <text evidence="6">Catalyzes the last two sequential reactions in the de novo biosynthetic pathway for UDP-N-acetylglucosamine (UDP-GlcNAc). The C-terminal domain catalyzes the transfer of acetyl group from acetyl coenzyme A to glucosamine-1-phosphate (GlcN-1-P) to produce N-acetylglucosamine-1-phosphate (GlcNAc-1-P), which is converted into UDP-GlcNAc by the transfer of uridine 5-monophosphate (from uridine 5-triphosphate), a reaction catalyzed by the N-terminal domain.</text>
</comment>
<evidence type="ECO:0000313" key="9">
    <source>
        <dbReference type="Proteomes" id="UP000317977"/>
    </source>
</evidence>